<dbReference type="OrthoDB" id="8592584at2"/>
<evidence type="ECO:0000313" key="3">
    <source>
        <dbReference type="Proteomes" id="UP000237082"/>
    </source>
</evidence>
<comment type="caution">
    <text evidence="2">The sequence shown here is derived from an EMBL/GenBank/DDBJ whole genome shotgun (WGS) entry which is preliminary data.</text>
</comment>
<reference evidence="3" key="1">
    <citation type="submission" date="2018-02" db="EMBL/GenBank/DDBJ databases">
        <authorList>
            <person name="O'Hara-Hanley K."/>
            <person name="Soby S."/>
        </authorList>
    </citation>
    <scope>NUCLEOTIDE SEQUENCE [LARGE SCALE GENOMIC DNA]</scope>
    <source>
        <strain evidence="3">MWU14-2602</strain>
    </source>
</reference>
<keyword evidence="3" id="KW-1185">Reference proteome</keyword>
<sequence>MKTRILLGTAAFCLLANAAGHARPFAVHADGDTPITLRGTIIGPLSSGDKAEGTFFRAFHLKLAKPMAFDDGADCGAQSKSSLALNQDDMGKYKGQAVTVRAKVFCQLDRTGTYHLGDIVIAPR</sequence>
<proteinExistence type="predicted"/>
<dbReference type="EMBL" id="PQWB01000017">
    <property type="protein sequence ID" value="POZ63013.1"/>
    <property type="molecule type" value="Genomic_DNA"/>
</dbReference>
<evidence type="ECO:0008006" key="4">
    <source>
        <dbReference type="Google" id="ProtNLM"/>
    </source>
</evidence>
<feature type="chain" id="PRO_5015534654" description="DUF5666 domain-containing protein" evidence="1">
    <location>
        <begin position="19"/>
        <end position="124"/>
    </location>
</feature>
<name>A0A2S5DIW0_9NEIS</name>
<dbReference type="Proteomes" id="UP000237082">
    <property type="component" value="Unassembled WGS sequence"/>
</dbReference>
<dbReference type="AlphaFoldDB" id="A0A2S5DIW0"/>
<evidence type="ECO:0000313" key="2">
    <source>
        <dbReference type="EMBL" id="POZ63013.1"/>
    </source>
</evidence>
<accession>A0A2S5DIW0</accession>
<feature type="signal peptide" evidence="1">
    <location>
        <begin position="1"/>
        <end position="18"/>
    </location>
</feature>
<protein>
    <recommendedName>
        <fullName evidence="4">DUF5666 domain-containing protein</fullName>
    </recommendedName>
</protein>
<dbReference type="RefSeq" id="WP_103901459.1">
    <property type="nucleotide sequence ID" value="NZ_PQWB01000017.1"/>
</dbReference>
<gene>
    <name evidence="2" type="ORF">C2I19_04165</name>
</gene>
<organism evidence="2 3">
    <name type="scientific">Chromobacterium alticapitis</name>
    <dbReference type="NCBI Taxonomy" id="2073169"/>
    <lineage>
        <taxon>Bacteria</taxon>
        <taxon>Pseudomonadati</taxon>
        <taxon>Pseudomonadota</taxon>
        <taxon>Betaproteobacteria</taxon>
        <taxon>Neisseriales</taxon>
        <taxon>Chromobacteriaceae</taxon>
        <taxon>Chromobacterium</taxon>
    </lineage>
</organism>
<evidence type="ECO:0000256" key="1">
    <source>
        <dbReference type="SAM" id="SignalP"/>
    </source>
</evidence>
<keyword evidence="1" id="KW-0732">Signal</keyword>